<feature type="compositionally biased region" description="Acidic residues" evidence="1">
    <location>
        <begin position="45"/>
        <end position="60"/>
    </location>
</feature>
<feature type="region of interest" description="Disordered" evidence="1">
    <location>
        <begin position="1"/>
        <end position="60"/>
    </location>
</feature>
<gene>
    <name evidence="2" type="ORF">AMORRO_LOCUS16811</name>
</gene>
<dbReference type="AlphaFoldDB" id="A0A9N9NZ74"/>
<accession>A0A9N9NZ74</accession>
<evidence type="ECO:0000313" key="3">
    <source>
        <dbReference type="Proteomes" id="UP000789342"/>
    </source>
</evidence>
<proteinExistence type="predicted"/>
<keyword evidence="3" id="KW-1185">Reference proteome</keyword>
<dbReference type="Proteomes" id="UP000789342">
    <property type="component" value="Unassembled WGS sequence"/>
</dbReference>
<evidence type="ECO:0000256" key="1">
    <source>
        <dbReference type="SAM" id="MobiDB-lite"/>
    </source>
</evidence>
<sequence length="60" mass="6724">MVEEALTEKSMKPTETHESGTSAKLTKEENSQRKQTATPARIDDSDAEMETSDHENDEVE</sequence>
<dbReference type="EMBL" id="CAJVPV010048529">
    <property type="protein sequence ID" value="CAG8774535.1"/>
    <property type="molecule type" value="Genomic_DNA"/>
</dbReference>
<reference evidence="2" key="1">
    <citation type="submission" date="2021-06" db="EMBL/GenBank/DDBJ databases">
        <authorList>
            <person name="Kallberg Y."/>
            <person name="Tangrot J."/>
            <person name="Rosling A."/>
        </authorList>
    </citation>
    <scope>NUCLEOTIDE SEQUENCE</scope>
    <source>
        <strain evidence="2">CL551</strain>
    </source>
</reference>
<organism evidence="2 3">
    <name type="scientific">Acaulospora morrowiae</name>
    <dbReference type="NCBI Taxonomy" id="94023"/>
    <lineage>
        <taxon>Eukaryota</taxon>
        <taxon>Fungi</taxon>
        <taxon>Fungi incertae sedis</taxon>
        <taxon>Mucoromycota</taxon>
        <taxon>Glomeromycotina</taxon>
        <taxon>Glomeromycetes</taxon>
        <taxon>Diversisporales</taxon>
        <taxon>Acaulosporaceae</taxon>
        <taxon>Acaulospora</taxon>
    </lineage>
</organism>
<feature type="non-terminal residue" evidence="2">
    <location>
        <position position="60"/>
    </location>
</feature>
<protein>
    <submittedName>
        <fullName evidence="2">3579_t:CDS:1</fullName>
    </submittedName>
</protein>
<name>A0A9N9NZ74_9GLOM</name>
<comment type="caution">
    <text evidence="2">The sequence shown here is derived from an EMBL/GenBank/DDBJ whole genome shotgun (WGS) entry which is preliminary data.</text>
</comment>
<evidence type="ECO:0000313" key="2">
    <source>
        <dbReference type="EMBL" id="CAG8774535.1"/>
    </source>
</evidence>
<feature type="compositionally biased region" description="Basic and acidic residues" evidence="1">
    <location>
        <begin position="1"/>
        <end position="18"/>
    </location>
</feature>